<dbReference type="RefSeq" id="WP_044005801.1">
    <property type="nucleotide sequence ID" value="NZ_CP007648.1"/>
</dbReference>
<sequence>MVEGKNYTHILNIKVGMNIDEAISPENIHGVMYMLGVNNPDDVEKVFLQHKYDEIQTTLGALHFDVLQGEVEPLNQGQAVDTKPETTQEMEQVEPEELPEENGEIAGATATHIEPNENMEDDGMFMTEPPENLHDDDKIVQDMTDEEQELIGDYFGYLQDHEADDVVTFVINKSYKDKINEDVVKAFVSGLTVVPFIHENLGEHVLAGIKYLNKETNKVETIKYDTLL</sequence>
<protein>
    <submittedName>
        <fullName evidence="1">Uncharacterized protein</fullName>
    </submittedName>
</protein>
<dbReference type="Proteomes" id="UP000029488">
    <property type="component" value="Plasmid pMP1046B"/>
</dbReference>
<dbReference type="EMBL" id="CP007648">
    <property type="protein sequence ID" value="AIR11657.1"/>
    <property type="molecule type" value="Genomic_DNA"/>
</dbReference>
<geneLocation type="plasmid" evidence="1 2">
    <name>pMP1046B</name>
</geneLocation>
<proteinExistence type="predicted"/>
<reference evidence="1 2" key="1">
    <citation type="journal article" date="2014" name="BMC Genomics">
        <title>Unusual genome complexity in Lactobacillus salivarius JCM1046.</title>
        <authorList>
            <person name="Raftis E.J."/>
            <person name="Forde B.M."/>
            <person name="Claesson M.J."/>
            <person name="O'Toole P.W."/>
        </authorList>
    </citation>
    <scope>NUCLEOTIDE SEQUENCE [LARGE SCALE GENOMIC DNA]</scope>
    <source>
        <strain evidence="1 2">JCM1046</strain>
        <plasmid evidence="1 2">pMP1046B</plasmid>
    </source>
</reference>
<dbReference type="AlphaFoldDB" id="A0A089RYX7"/>
<evidence type="ECO:0000313" key="2">
    <source>
        <dbReference type="Proteomes" id="UP000029488"/>
    </source>
</evidence>
<evidence type="ECO:0000313" key="1">
    <source>
        <dbReference type="EMBL" id="AIR11657.1"/>
    </source>
</evidence>
<gene>
    <name evidence="1" type="ORF">LSJ_3037</name>
</gene>
<keyword evidence="1" id="KW-0614">Plasmid</keyword>
<name>A0A089RYX7_9LACO</name>
<dbReference type="KEGG" id="lsj:LSJ_3037"/>
<organism evidence="1 2">
    <name type="scientific">Ligilactobacillus salivarius</name>
    <dbReference type="NCBI Taxonomy" id="1624"/>
    <lineage>
        <taxon>Bacteria</taxon>
        <taxon>Bacillati</taxon>
        <taxon>Bacillota</taxon>
        <taxon>Bacilli</taxon>
        <taxon>Lactobacillales</taxon>
        <taxon>Lactobacillaceae</taxon>
        <taxon>Ligilactobacillus</taxon>
    </lineage>
</organism>
<accession>A0A089RYX7</accession>